<dbReference type="RefSeq" id="WP_172431939.1">
    <property type="nucleotide sequence ID" value="NZ_OBDZ01000021.1"/>
</dbReference>
<dbReference type="Gene3D" id="2.60.40.1180">
    <property type="entry name" value="Golgi alpha-mannosidase II"/>
    <property type="match status" value="1"/>
</dbReference>
<dbReference type="InterPro" id="IPR006047">
    <property type="entry name" value="GH13_cat_dom"/>
</dbReference>
<dbReference type="Gene3D" id="2.60.40.1190">
    <property type="match status" value="1"/>
</dbReference>
<dbReference type="Proteomes" id="UP000219573">
    <property type="component" value="Unassembled WGS sequence"/>
</dbReference>
<dbReference type="GO" id="GO:0005975">
    <property type="term" value="P:carbohydrate metabolic process"/>
    <property type="evidence" value="ECO:0007669"/>
    <property type="project" value="InterPro"/>
</dbReference>
<comment type="cofactor">
    <cofactor evidence="1">
        <name>Ca(2+)</name>
        <dbReference type="ChEBI" id="CHEBI:29108"/>
    </cofactor>
</comment>
<dbReference type="SUPFAM" id="SSF51445">
    <property type="entry name" value="(Trans)glycosidases"/>
    <property type="match status" value="1"/>
</dbReference>
<dbReference type="PANTHER" id="PTHR10357:SF215">
    <property type="entry name" value="ALPHA-AMYLASE 1"/>
    <property type="match status" value="1"/>
</dbReference>
<feature type="signal peptide" evidence="4">
    <location>
        <begin position="1"/>
        <end position="20"/>
    </location>
</feature>
<proteinExistence type="predicted"/>
<keyword evidence="2" id="KW-0479">Metal-binding</keyword>
<dbReference type="EMBL" id="OBDZ01000021">
    <property type="protein sequence ID" value="SNY37002.1"/>
    <property type="molecule type" value="Genomic_DNA"/>
</dbReference>
<reference evidence="7" key="1">
    <citation type="submission" date="2017-09" db="EMBL/GenBank/DDBJ databases">
        <authorList>
            <person name="Varghese N."/>
            <person name="Submissions S."/>
        </authorList>
    </citation>
    <scope>NUCLEOTIDE SEQUENCE [LARGE SCALE GENOMIC DNA]</scope>
    <source>
        <strain evidence="7">MSL47</strain>
    </source>
</reference>
<dbReference type="AlphaFoldDB" id="A0A285HMP7"/>
<keyword evidence="6" id="KW-0378">Hydrolase</keyword>
<dbReference type="GO" id="GO:0046872">
    <property type="term" value="F:metal ion binding"/>
    <property type="evidence" value="ECO:0007669"/>
    <property type="project" value="UniProtKB-KW"/>
</dbReference>
<name>A0A285HMP7_9FIRM</name>
<keyword evidence="7" id="KW-1185">Reference proteome</keyword>
<feature type="domain" description="Glycosyl hydrolase family 13 catalytic" evidence="5">
    <location>
        <begin position="52"/>
        <end position="472"/>
    </location>
</feature>
<dbReference type="SUPFAM" id="SSF51011">
    <property type="entry name" value="Glycosyl hydrolase domain"/>
    <property type="match status" value="1"/>
</dbReference>
<protein>
    <submittedName>
        <fullName evidence="6">Glycosidase</fullName>
    </submittedName>
</protein>
<dbReference type="SMART" id="SM00642">
    <property type="entry name" value="Aamy"/>
    <property type="match status" value="1"/>
</dbReference>
<dbReference type="InterPro" id="IPR019248">
    <property type="entry name" value="Glucodextran_C"/>
</dbReference>
<evidence type="ECO:0000313" key="7">
    <source>
        <dbReference type="Proteomes" id="UP000219573"/>
    </source>
</evidence>
<organism evidence="6 7">
    <name type="scientific">Orenia metallireducens</name>
    <dbReference type="NCBI Taxonomy" id="1413210"/>
    <lineage>
        <taxon>Bacteria</taxon>
        <taxon>Bacillati</taxon>
        <taxon>Bacillota</taxon>
        <taxon>Clostridia</taxon>
        <taxon>Halanaerobiales</taxon>
        <taxon>Halobacteroidaceae</taxon>
        <taxon>Orenia</taxon>
    </lineage>
</organism>
<evidence type="ECO:0000256" key="2">
    <source>
        <dbReference type="ARBA" id="ARBA00022723"/>
    </source>
</evidence>
<gene>
    <name evidence="6" type="ORF">SAMN06265827_12163</name>
</gene>
<evidence type="ECO:0000259" key="5">
    <source>
        <dbReference type="SMART" id="SM00642"/>
    </source>
</evidence>
<dbReference type="GO" id="GO:0016798">
    <property type="term" value="F:hydrolase activity, acting on glycosyl bonds"/>
    <property type="evidence" value="ECO:0007669"/>
    <property type="project" value="UniProtKB-KW"/>
</dbReference>
<dbReference type="Gene3D" id="3.20.20.80">
    <property type="entry name" value="Glycosidases"/>
    <property type="match status" value="1"/>
</dbReference>
<dbReference type="PANTHER" id="PTHR10357">
    <property type="entry name" value="ALPHA-AMYLASE FAMILY MEMBER"/>
    <property type="match status" value="1"/>
</dbReference>
<feature type="chain" id="PRO_5038705446" evidence="4">
    <location>
        <begin position="21"/>
        <end position="1031"/>
    </location>
</feature>
<accession>A0A285HMP7</accession>
<evidence type="ECO:0000256" key="1">
    <source>
        <dbReference type="ARBA" id="ARBA00001913"/>
    </source>
</evidence>
<dbReference type="InterPro" id="IPR013780">
    <property type="entry name" value="Glyco_hydro_b"/>
</dbReference>
<dbReference type="SUPFAM" id="SSF49344">
    <property type="entry name" value="CBD9-like"/>
    <property type="match status" value="1"/>
</dbReference>
<evidence type="ECO:0000313" key="6">
    <source>
        <dbReference type="EMBL" id="SNY37002.1"/>
    </source>
</evidence>
<keyword evidence="6" id="KW-0326">Glycosidase</keyword>
<evidence type="ECO:0000256" key="3">
    <source>
        <dbReference type="ARBA" id="ARBA00022729"/>
    </source>
</evidence>
<evidence type="ECO:0000256" key="4">
    <source>
        <dbReference type="SAM" id="SignalP"/>
    </source>
</evidence>
<dbReference type="Pfam" id="PF00128">
    <property type="entry name" value="Alpha-amylase"/>
    <property type="match status" value="1"/>
</dbReference>
<dbReference type="Pfam" id="PF09985">
    <property type="entry name" value="Glucodextran_C"/>
    <property type="match status" value="1"/>
</dbReference>
<sequence length="1031" mass="116081">MKKILLLLVVVLSLSLPIYAFSSAKDLAEEGGVEGLNLQVESPQWSDQVIYFILTDRFNDGDPTNNDQGVGEYDPTSNDYYSGGDLQGIIDKVDYIKNLGATAVWITPPVANQWFDPWVNVTGYHGYWGVNFKEVDRHYGTLDTYKKLSSTLHNNGMYLIQDIVPNHTGNFFTYQDDKYNPDNKGENFILNKDSEPVAQPTQYPFNLNNYKKKEDREANIYHWTPKINNFKDESQEETYQMSDLDDINTENPLVRKVLRDSYGYWIKEVGVDGFRVDTVKYIEHDFWHDFIHSKDKQALGMANVAQKLGKDNFLMFGEIFESSEPLKDNGDRKVTSYLGTDQKPELPAVLNFPLHVTLRRVFAEGKPTHYLGYRLKITMDSKYYKDPYITPLFIDNHDIARFLEKGSRQAMEQSLMFMFTIPGIPIIYQGTEQGFTIQRAAMFAQGVDSGGKDHFDQEAEMYQFIKKLAELRTSNRLLTRGSIEVLQDNHSGAGVFAYQREYKGKKALIIFNTADKRVLMSNLDTGLVVGTKLTALVQRGGIKEVVVGESSKVTMELPPRAGLILVPEDQPTELVNDDNQEIIVDNKINGKVFTKDIELEGKIRGEISQLEIVVDGNLDQAIPAKIAKNGSWQATLPIHDFALGESIHQLVVYAPEQKIVSNNFNFNTNNLVERGFSFELRDPKGDDRGLDNNYTLPQDSSFGAQMDIRKVEVIPLGGNLKIKLTMGEISDIWKPDNGFDHVLFNIFIDLDNGVGAEVLPKLNSKAPAGFEWDYLAFVDGWNNAYYSAKGATAENYGTSVTPAPKISTNKKEKTIEFNFKAQSFAHLDSLAGAKIYITTWDFDGSQGMLRPLTTEGGTWIFGGRDDKQDSLIADDTEVITIKNSGNPKYIDNEIRNQEIEEFKEEVGSKDKIETNKKLAIETVHLVGTINNWNFEEGKMERVSAGIYQLEIIAPAPSRDAWIPAAKNQAFKFATNGSWSTNGGGPAYIGTEGQLKEDTGMDNIYVSLEEGAKYRVTVDLNKMTYSISKVSK</sequence>
<keyword evidence="3 4" id="KW-0732">Signal</keyword>
<dbReference type="InterPro" id="IPR017853">
    <property type="entry name" value="GH"/>
</dbReference>
<dbReference type="Gene3D" id="2.60.40.3620">
    <property type="match status" value="1"/>
</dbReference>